<evidence type="ECO:0000256" key="1">
    <source>
        <dbReference type="ARBA" id="ARBA00004236"/>
    </source>
</evidence>
<feature type="active site" evidence="12">
    <location>
        <position position="284"/>
    </location>
</feature>
<keyword evidence="9" id="KW-0325">Glycoprotein</keyword>
<dbReference type="Proteomes" id="UP000672032">
    <property type="component" value="Chromosome 5"/>
</dbReference>
<dbReference type="GO" id="GO:0004190">
    <property type="term" value="F:aspartic-type endopeptidase activity"/>
    <property type="evidence" value="ECO:0007669"/>
    <property type="project" value="UniProtKB-KW"/>
</dbReference>
<evidence type="ECO:0000256" key="3">
    <source>
        <dbReference type="ARBA" id="ARBA00022475"/>
    </source>
</evidence>
<dbReference type="GO" id="GO:0006508">
    <property type="term" value="P:proteolysis"/>
    <property type="evidence" value="ECO:0007669"/>
    <property type="project" value="UniProtKB-KW"/>
</dbReference>
<evidence type="ECO:0000256" key="4">
    <source>
        <dbReference type="ARBA" id="ARBA00022670"/>
    </source>
</evidence>
<gene>
    <name evidence="16" type="ORF">DSL72_008344</name>
</gene>
<evidence type="ECO:0000259" key="15">
    <source>
        <dbReference type="PROSITE" id="PS51767"/>
    </source>
</evidence>
<dbReference type="FunFam" id="2.40.70.10:FF:000068">
    <property type="entry name" value="Aspartic-type endopeptidase (OpsB)"/>
    <property type="match status" value="1"/>
</dbReference>
<feature type="signal peptide" evidence="14">
    <location>
        <begin position="1"/>
        <end position="20"/>
    </location>
</feature>
<keyword evidence="4 13" id="KW-0645">Protease</keyword>
<evidence type="ECO:0000313" key="17">
    <source>
        <dbReference type="Proteomes" id="UP000672032"/>
    </source>
</evidence>
<keyword evidence="5 14" id="KW-0732">Signal</keyword>
<dbReference type="PRINTS" id="PR00792">
    <property type="entry name" value="PEPSIN"/>
</dbReference>
<evidence type="ECO:0000256" key="12">
    <source>
        <dbReference type="PIRSR" id="PIRSR601461-1"/>
    </source>
</evidence>
<dbReference type="Gene3D" id="2.40.70.10">
    <property type="entry name" value="Acid Proteases"/>
    <property type="match status" value="2"/>
</dbReference>
<dbReference type="GO" id="GO:0005886">
    <property type="term" value="C:plasma membrane"/>
    <property type="evidence" value="ECO:0007669"/>
    <property type="project" value="UniProtKB-SubCell"/>
</dbReference>
<reference evidence="16" key="1">
    <citation type="submission" date="2020-10" db="EMBL/GenBank/DDBJ databases">
        <title>Genome Sequence of Monilinia vaccinii-corymbosi Sheds Light on Mummy Berry Disease Infection of Blueberry and Mating Type.</title>
        <authorList>
            <person name="Yow A.G."/>
            <person name="Zhang Y."/>
            <person name="Bansal K."/>
            <person name="Eacker S.M."/>
            <person name="Sullivan S."/>
            <person name="Liachko I."/>
            <person name="Cubeta M.A."/>
            <person name="Rollins J.A."/>
            <person name="Ashrafi H."/>
        </authorList>
    </citation>
    <scope>NUCLEOTIDE SEQUENCE</scope>
    <source>
        <strain evidence="16">RL-1</strain>
    </source>
</reference>
<feature type="chain" id="PRO_5032939462" description="Probable aspartic-type endopeptidase OPSB" evidence="14">
    <location>
        <begin position="21"/>
        <end position="482"/>
    </location>
</feature>
<evidence type="ECO:0000256" key="7">
    <source>
        <dbReference type="ARBA" id="ARBA00022801"/>
    </source>
</evidence>
<keyword evidence="8" id="KW-0472">Membrane</keyword>
<evidence type="ECO:0000313" key="16">
    <source>
        <dbReference type="EMBL" id="QSZ35474.1"/>
    </source>
</evidence>
<dbReference type="PANTHER" id="PTHR47966">
    <property type="entry name" value="BETA-SITE APP-CLEAVING ENZYME, ISOFORM A-RELATED"/>
    <property type="match status" value="1"/>
</dbReference>
<keyword evidence="17" id="KW-1185">Reference proteome</keyword>
<feature type="domain" description="Peptidase A1" evidence="15">
    <location>
        <begin position="73"/>
        <end position="401"/>
    </location>
</feature>
<dbReference type="SUPFAM" id="SSF50630">
    <property type="entry name" value="Acid proteases"/>
    <property type="match status" value="1"/>
</dbReference>
<dbReference type="PANTHER" id="PTHR47966:SF65">
    <property type="entry name" value="ASPARTIC-TYPE ENDOPEPTIDASE"/>
    <property type="match status" value="1"/>
</dbReference>
<sequence length="482" mass="50185">MRTTTFIAVAAGLLSTCTDAIQLQRRTDGPGKVVGLDVVRKQVDNPLARDKLRKLRRRSKTVASTLDNEETLYFANGTLGTPPQELRFHIDTGSSDLWVNTASSTLCSKQGSPCKAAGTYSANSSSTYRFVSNYFNISYVDGSGASGDYVTDIFTIGGTKLDQLQFGIGYVSSSAEGVLGIGYEINEAQVGRTGKLAYNNLPSQMVADGLINSNAYSLWLNDLDASTGSILFGGVDTAKYDGQLATLPIQKESGYYAEFLIVLTEVTLGDSVIAKNQALAVLLDSGSSLTYLPDAIAEAIYELVNAKYDPSAGAAYVPCSLASNSSALKFTFTSPTIQVTMDELVIPVTSTNGRQLTFTDGSAACLFGIAPAGKGTSVLGDTFIRSAYIVYDLANNEISLAQTKFNTTSSNVVEITTGTAAVPDAILVPNAASASSGITGGDIGGAVTLGSGSTSKNAGAMLAPLTLAYGMAALGAGLYDAM</sequence>
<evidence type="ECO:0000256" key="11">
    <source>
        <dbReference type="ARBA" id="ARBA00068059"/>
    </source>
</evidence>
<protein>
    <recommendedName>
        <fullName evidence="11">Probable aspartic-type endopeptidase OPSB</fullName>
    </recommendedName>
    <alternativeName>
        <fullName evidence="10">Probable aspartic-type endopeptidase opsB</fullName>
    </alternativeName>
</protein>
<dbReference type="InterPro" id="IPR001461">
    <property type="entry name" value="Aspartic_peptidase_A1"/>
</dbReference>
<dbReference type="FunFam" id="2.40.70.10:FF:000011">
    <property type="entry name" value="Aspartic protease"/>
    <property type="match status" value="1"/>
</dbReference>
<evidence type="ECO:0000256" key="9">
    <source>
        <dbReference type="ARBA" id="ARBA00023180"/>
    </source>
</evidence>
<accession>A0A8A3PKI3</accession>
<evidence type="ECO:0000256" key="13">
    <source>
        <dbReference type="RuleBase" id="RU000454"/>
    </source>
</evidence>
<organism evidence="16 17">
    <name type="scientific">Monilinia vaccinii-corymbosi</name>
    <dbReference type="NCBI Taxonomy" id="61207"/>
    <lineage>
        <taxon>Eukaryota</taxon>
        <taxon>Fungi</taxon>
        <taxon>Dikarya</taxon>
        <taxon>Ascomycota</taxon>
        <taxon>Pezizomycotina</taxon>
        <taxon>Leotiomycetes</taxon>
        <taxon>Helotiales</taxon>
        <taxon>Sclerotiniaceae</taxon>
        <taxon>Monilinia</taxon>
    </lineage>
</organism>
<dbReference type="OrthoDB" id="771136at2759"/>
<keyword evidence="3" id="KW-1003">Cell membrane</keyword>
<feature type="active site" evidence="12">
    <location>
        <position position="91"/>
    </location>
</feature>
<dbReference type="InterPro" id="IPR033121">
    <property type="entry name" value="PEPTIDASE_A1"/>
</dbReference>
<proteinExistence type="inferred from homology"/>
<dbReference type="PROSITE" id="PS00141">
    <property type="entry name" value="ASP_PROTEASE"/>
    <property type="match status" value="1"/>
</dbReference>
<evidence type="ECO:0000256" key="5">
    <source>
        <dbReference type="ARBA" id="ARBA00022729"/>
    </source>
</evidence>
<dbReference type="CDD" id="cd05474">
    <property type="entry name" value="SAP_like"/>
    <property type="match status" value="1"/>
</dbReference>
<keyword evidence="6 13" id="KW-0064">Aspartyl protease</keyword>
<dbReference type="PROSITE" id="PS51767">
    <property type="entry name" value="PEPTIDASE_A1"/>
    <property type="match status" value="1"/>
</dbReference>
<dbReference type="AlphaFoldDB" id="A0A8A3PKI3"/>
<evidence type="ECO:0000256" key="8">
    <source>
        <dbReference type="ARBA" id="ARBA00023136"/>
    </source>
</evidence>
<name>A0A8A3PKI3_9HELO</name>
<comment type="subcellular location">
    <subcellularLocation>
        <location evidence="1">Cell membrane</location>
    </subcellularLocation>
</comment>
<comment type="similarity">
    <text evidence="2 13">Belongs to the peptidase A1 family.</text>
</comment>
<evidence type="ECO:0000256" key="14">
    <source>
        <dbReference type="SAM" id="SignalP"/>
    </source>
</evidence>
<evidence type="ECO:0000256" key="6">
    <source>
        <dbReference type="ARBA" id="ARBA00022750"/>
    </source>
</evidence>
<evidence type="ECO:0000256" key="10">
    <source>
        <dbReference type="ARBA" id="ARBA00067536"/>
    </source>
</evidence>
<dbReference type="EMBL" id="CP063409">
    <property type="protein sequence ID" value="QSZ35474.1"/>
    <property type="molecule type" value="Genomic_DNA"/>
</dbReference>
<dbReference type="InterPro" id="IPR033876">
    <property type="entry name" value="SAP-like"/>
</dbReference>
<dbReference type="InterPro" id="IPR021109">
    <property type="entry name" value="Peptidase_aspartic_dom_sf"/>
</dbReference>
<keyword evidence="7 13" id="KW-0378">Hydrolase</keyword>
<evidence type="ECO:0000256" key="2">
    <source>
        <dbReference type="ARBA" id="ARBA00007447"/>
    </source>
</evidence>
<dbReference type="Pfam" id="PF00026">
    <property type="entry name" value="Asp"/>
    <property type="match status" value="1"/>
</dbReference>
<dbReference type="InterPro" id="IPR001969">
    <property type="entry name" value="Aspartic_peptidase_AS"/>
</dbReference>